<accession>A0A8S5NYJ0</accession>
<name>A0A8S5NYJ0_9CAUD</name>
<evidence type="ECO:0000259" key="1">
    <source>
        <dbReference type="Pfam" id="PF21847"/>
    </source>
</evidence>
<dbReference type="EMBL" id="BK015295">
    <property type="protein sequence ID" value="DAD99878.1"/>
    <property type="molecule type" value="Genomic_DNA"/>
</dbReference>
<proteinExistence type="predicted"/>
<reference evidence="2" key="1">
    <citation type="journal article" date="2021" name="Proc. Natl. Acad. Sci. U.S.A.">
        <title>A Catalog of Tens of Thousands of Viruses from Human Metagenomes Reveals Hidden Associations with Chronic Diseases.</title>
        <authorList>
            <person name="Tisza M.J."/>
            <person name="Buck C.B."/>
        </authorList>
    </citation>
    <scope>NUCLEOTIDE SEQUENCE</scope>
    <source>
        <strain evidence="2">Ctwhn18</strain>
    </source>
</reference>
<dbReference type="InterPro" id="IPR054201">
    <property type="entry name" value="DUF6906"/>
</dbReference>
<protein>
    <recommendedName>
        <fullName evidence="1">DUF6906 domain-containing protein</fullName>
    </recommendedName>
</protein>
<organism evidence="2">
    <name type="scientific">Siphoviridae sp. ctwhn18</name>
    <dbReference type="NCBI Taxonomy" id="2825733"/>
    <lineage>
        <taxon>Viruses</taxon>
        <taxon>Duplodnaviria</taxon>
        <taxon>Heunggongvirae</taxon>
        <taxon>Uroviricota</taxon>
        <taxon>Caudoviricetes</taxon>
    </lineage>
</organism>
<dbReference type="Pfam" id="PF21847">
    <property type="entry name" value="DUF6906"/>
    <property type="match status" value="1"/>
</dbReference>
<sequence length="41" mass="4842">MLRSYRFDPANWLIVKATSTETVIQHRHTGTVRKIPKETMK</sequence>
<feature type="domain" description="DUF6906" evidence="1">
    <location>
        <begin position="1"/>
        <end position="37"/>
    </location>
</feature>
<evidence type="ECO:0000313" key="2">
    <source>
        <dbReference type="EMBL" id="DAD99878.1"/>
    </source>
</evidence>